<evidence type="ECO:0000313" key="3">
    <source>
        <dbReference type="EMBL" id="HIU94875.1"/>
    </source>
</evidence>
<gene>
    <name evidence="3" type="ORF">IAD24_06910</name>
</gene>
<organism evidence="3 4">
    <name type="scientific">Candidatus Aphodomorpha intestinavium</name>
    <dbReference type="NCBI Taxonomy" id="2840672"/>
    <lineage>
        <taxon>Bacteria</taxon>
        <taxon>Bacillati</taxon>
        <taxon>Bacillota</taxon>
        <taxon>Clostridia</taxon>
        <taxon>Eubacteriales</taxon>
        <taxon>Candidatus Aphodomorpha</taxon>
    </lineage>
</organism>
<accession>A0A9D1N4E3</accession>
<dbReference type="Pfam" id="PF00932">
    <property type="entry name" value="LTD"/>
    <property type="match status" value="4"/>
</dbReference>
<keyword evidence="1" id="KW-0732">Signal</keyword>
<reference evidence="3" key="1">
    <citation type="submission" date="2020-10" db="EMBL/GenBank/DDBJ databases">
        <authorList>
            <person name="Gilroy R."/>
        </authorList>
    </citation>
    <scope>NUCLEOTIDE SEQUENCE</scope>
    <source>
        <strain evidence="3">ChiGjej2B2-16831</strain>
    </source>
</reference>
<dbReference type="PROSITE" id="PS51841">
    <property type="entry name" value="LTD"/>
    <property type="match status" value="4"/>
</dbReference>
<dbReference type="SUPFAM" id="SSF74853">
    <property type="entry name" value="Lamin A/C globular tail domain"/>
    <property type="match status" value="4"/>
</dbReference>
<reference evidence="3" key="2">
    <citation type="journal article" date="2021" name="PeerJ">
        <title>Extensive microbial diversity within the chicken gut microbiome revealed by metagenomics and culture.</title>
        <authorList>
            <person name="Gilroy R."/>
            <person name="Ravi A."/>
            <person name="Getino M."/>
            <person name="Pursley I."/>
            <person name="Horton D.L."/>
            <person name="Alikhan N.F."/>
            <person name="Baker D."/>
            <person name="Gharbi K."/>
            <person name="Hall N."/>
            <person name="Watson M."/>
            <person name="Adriaenssens E.M."/>
            <person name="Foster-Nyarko E."/>
            <person name="Jarju S."/>
            <person name="Secka A."/>
            <person name="Antonio M."/>
            <person name="Oren A."/>
            <person name="Chaudhuri R.R."/>
            <person name="La Ragione R."/>
            <person name="Hildebrand F."/>
            <person name="Pallen M.J."/>
        </authorList>
    </citation>
    <scope>NUCLEOTIDE SEQUENCE</scope>
    <source>
        <strain evidence="3">ChiGjej2B2-16831</strain>
    </source>
</reference>
<dbReference type="InterPro" id="IPR059177">
    <property type="entry name" value="GH29D-like_dom"/>
</dbReference>
<comment type="caution">
    <text evidence="3">The sequence shown here is derived from an EMBL/GenBank/DDBJ whole genome shotgun (WGS) entry which is preliminary data.</text>
</comment>
<feature type="signal peptide" evidence="1">
    <location>
        <begin position="1"/>
        <end position="27"/>
    </location>
</feature>
<feature type="domain" description="LTD" evidence="2">
    <location>
        <begin position="183"/>
        <end position="328"/>
    </location>
</feature>
<dbReference type="InterPro" id="IPR036415">
    <property type="entry name" value="Lamin_tail_dom_sf"/>
</dbReference>
<feature type="domain" description="LTD" evidence="2">
    <location>
        <begin position="473"/>
        <end position="593"/>
    </location>
</feature>
<evidence type="ECO:0000259" key="2">
    <source>
        <dbReference type="PROSITE" id="PS51841"/>
    </source>
</evidence>
<dbReference type="InterPro" id="IPR001322">
    <property type="entry name" value="Lamin_tail_dom"/>
</dbReference>
<feature type="domain" description="LTD" evidence="2">
    <location>
        <begin position="338"/>
        <end position="467"/>
    </location>
</feature>
<dbReference type="Pfam" id="PF13290">
    <property type="entry name" value="CHB_HEX_C_1"/>
    <property type="match status" value="1"/>
</dbReference>
<dbReference type="InterPro" id="IPR014867">
    <property type="entry name" value="Spore_coat_CotH_CotH2/3/7"/>
</dbReference>
<sequence length="1106" mass="121716">MKRRLPIILSLCLLAALLLPACSLMPAEDGGALVINEVVSSNRRCLVDSAVGTPDWIELYNGTDEDINLAGYGLSDNVRKLYKFTFPDVTIPAGGYLIVYAAENNGVEKTDVICTGFGVSKNGDSLYLCDAYYELVQELNVPAMLTDASYARRSDGTYGFCGTPTPGEANTTDIAASLDELYVEQDLTALSITEVQPDGNGETWLELYNASDADVRLDNYYVSDSASNLLRSQLPESTLPAGGYAVVYLTGDTGADRLEASFRLGRADTHVYLTNYQGVLVSELAWEADVPAGLTVVGQSDGTAAYTAYPTPGEENSGETFASFAVTPMDAADPVRISEAQRTNKYSIVDADGDRSEWMELYNGSDQAVRLGGYYVSDDPEDPLKWALPDVELPAGGYAVVFLSGKDRADGAEMHASFRLSDDEESVYLTRLDGMRQDSLALPPTLPDNATAGRDADGALRYYAQPTPGYENAYGYESAESIGFFNVDGVYVSEVCAVNEAKSGDNDWIELYNGSDQAVDLTGWYLSDSDAEPLRYRIEGVTIEPGGYAVIEASSHPTRQAQGVATFGVSPSGETIVLSDENGLRVDTFETGALSLGVTSGRIEGDAHTQRVFFSKATRGAKNGSVHTAGYAAQPILSETGLYQSEPFTLTMTTATAGAEIRYTTDGSEPTADSTLYEGPVSISGNTVVRAAAFCAGLQPSPVTTFTYLFEQPHTLPVVCVNGDPADIARVFAATKRSEKVEREAFIQYYEPDGTLGVQFPCGIKAKGAGTLTYKQKSLAIHLRAAYGQTEVTYPFFSDTELTTFVSLALRNSGQDWGDHTTDARIRDSFAARAVVGMNIDYALTRPVIMYLNGEYYGIYDFNEDQNKDYLVNHYGVDGDAVDIIQRNTTVLQGSNADIKRVFSYAVNRDLSDDAVFAEFAEWVDVDAFTDYFIAQTYFINSDMFNQKYWRSHDYTVKWRPIFYDLDWCFFSDNGYKRSIIGAYFSKDGVPSNDGSITQMNIYVGLRKNAAWRQACAERYVEVVCTFFKPERLISILDELADQMRPEMERHIARWGRPKSMELWESALERMREIIRNRPKYALESVQSYFDISDEQMDAWISQYSA</sequence>
<dbReference type="Pfam" id="PF08757">
    <property type="entry name" value="CotH"/>
    <property type="match status" value="1"/>
</dbReference>
<feature type="domain" description="LTD" evidence="2">
    <location>
        <begin position="29"/>
        <end position="143"/>
    </location>
</feature>
<evidence type="ECO:0000313" key="4">
    <source>
        <dbReference type="Proteomes" id="UP000824128"/>
    </source>
</evidence>
<feature type="chain" id="PRO_5038564080" evidence="1">
    <location>
        <begin position="28"/>
        <end position="1106"/>
    </location>
</feature>
<evidence type="ECO:0000256" key="1">
    <source>
        <dbReference type="SAM" id="SignalP"/>
    </source>
</evidence>
<dbReference type="AlphaFoldDB" id="A0A9D1N4E3"/>
<dbReference type="Gene3D" id="2.60.40.1260">
    <property type="entry name" value="Lamin Tail domain"/>
    <property type="match status" value="3"/>
</dbReference>
<dbReference type="EMBL" id="DVNZ01000222">
    <property type="protein sequence ID" value="HIU94875.1"/>
    <property type="molecule type" value="Genomic_DNA"/>
</dbReference>
<protein>
    <submittedName>
        <fullName evidence="3">Lamin tail domain-containing protein</fullName>
    </submittedName>
</protein>
<dbReference type="Proteomes" id="UP000824128">
    <property type="component" value="Unassembled WGS sequence"/>
</dbReference>
<proteinExistence type="predicted"/>
<name>A0A9D1N4E3_9FIRM</name>